<dbReference type="PROSITE" id="PS51698">
    <property type="entry name" value="U_BOX"/>
    <property type="match status" value="1"/>
</dbReference>
<dbReference type="EMBL" id="RDQH01000341">
    <property type="protein sequence ID" value="RXH75128.1"/>
    <property type="molecule type" value="Genomic_DNA"/>
</dbReference>
<dbReference type="SUPFAM" id="SSF48371">
    <property type="entry name" value="ARM repeat"/>
    <property type="match status" value="1"/>
</dbReference>
<keyword evidence="6" id="KW-0833">Ubl conjugation pathway</keyword>
<dbReference type="InterPro" id="IPR011989">
    <property type="entry name" value="ARM-like"/>
</dbReference>
<keyword evidence="5" id="KW-0677">Repeat</keyword>
<evidence type="ECO:0000313" key="10">
    <source>
        <dbReference type="EMBL" id="RXH75128.1"/>
    </source>
</evidence>
<feature type="region of interest" description="Disordered" evidence="8">
    <location>
        <begin position="733"/>
        <end position="762"/>
    </location>
</feature>
<dbReference type="InterPro" id="IPR003613">
    <property type="entry name" value="Ubox_domain"/>
</dbReference>
<dbReference type="Gene3D" id="1.25.10.10">
    <property type="entry name" value="Leucine-rich Repeat Variant"/>
    <property type="match status" value="1"/>
</dbReference>
<dbReference type="GO" id="GO:0061630">
    <property type="term" value="F:ubiquitin protein ligase activity"/>
    <property type="evidence" value="ECO:0007669"/>
    <property type="project" value="UniProtKB-EC"/>
</dbReference>
<dbReference type="SMART" id="SM00504">
    <property type="entry name" value="Ubox"/>
    <property type="match status" value="1"/>
</dbReference>
<dbReference type="Pfam" id="PF04564">
    <property type="entry name" value="U-box"/>
    <property type="match status" value="1"/>
</dbReference>
<dbReference type="InterPro" id="IPR013083">
    <property type="entry name" value="Znf_RING/FYVE/PHD"/>
</dbReference>
<comment type="pathway">
    <text evidence="2">Protein modification; protein ubiquitination.</text>
</comment>
<dbReference type="AlphaFoldDB" id="A0A498HU60"/>
<dbReference type="EC" id="2.3.2.27" evidence="3"/>
<evidence type="ECO:0000259" key="9">
    <source>
        <dbReference type="PROSITE" id="PS51698"/>
    </source>
</evidence>
<keyword evidence="11" id="KW-1185">Reference proteome</keyword>
<evidence type="ECO:0000256" key="4">
    <source>
        <dbReference type="ARBA" id="ARBA00022679"/>
    </source>
</evidence>
<sequence>MGTDAAEVAEAARTPHCFKVHRLMCTELLRLVDRISRILPEIEAARPRCSTGIQALCLLNRGMEKAKLLLQHCSESSKLYLCGLSNMSCVPTCHSMVDLQAVTGDVMVSRCQGSRNLLEQSVREIQNWVPVMLVMQLSQIAEDLKGSTFKLDPYEEEAGRVVRELLHYVPSQSDPREDSEIKAFQIASLRLHITSSKAILIEKRSIRKLLEKVGDSNPQKKQILTYFMYLLKKYGSLITGKQTESALELQQGTFASENSGNCFESNQYAEVEPHVGYGESKAQSNLFHGAVPPEEFMCGISSKMMFDPVVIASGQTYEKMWIQKWFDEGHDTCPKTNMKLTNLSLTPNINMKELISRWCTQYGVVLPDPSMQPEVLSWETSSTSIRSLGSSMNDLHLQMDFSCISFGSLDTSYNSDSSRNKIENGLSLVQNDNDSLKYQYTKKCETGAQFLSELGEVQWESQCKAVEDVKNHLKCNPQASYAMSSKNFVEPLIKFLRDAHDLNDAKAQRDGFKLLLTFVRKNRNGIPNLCEEAYSLLACYLDSKVTEEVLAIMEVVSGHQYCRPKVSESGALTSILKLLDCQSKDLQGQAIKILRNLSLDKDICSKIVSLQCIPKLVSFFKDDILSGVCISILKNLCDTEEARISIAASNGCIASIAELLETGSSEDQEHAVDILLSLCSQRDDYCQLVMHEGVIPSLVYLSNNGTERAMTSALEVLRLLRDIKYVNEHECSGSADLDSSRDHVNHSTERKSPKTSGFFGKKISMFTKPSSLIPKKKK</sequence>
<evidence type="ECO:0000256" key="6">
    <source>
        <dbReference type="ARBA" id="ARBA00022786"/>
    </source>
</evidence>
<dbReference type="Proteomes" id="UP000290289">
    <property type="component" value="Chromosome 15"/>
</dbReference>
<dbReference type="InterPro" id="IPR058678">
    <property type="entry name" value="ARM_PUB"/>
</dbReference>
<accession>A0A498HU60</accession>
<evidence type="ECO:0000256" key="8">
    <source>
        <dbReference type="SAM" id="MobiDB-lite"/>
    </source>
</evidence>
<proteinExistence type="predicted"/>
<dbReference type="InterPro" id="IPR016024">
    <property type="entry name" value="ARM-type_fold"/>
</dbReference>
<dbReference type="SMART" id="SM00185">
    <property type="entry name" value="ARM"/>
    <property type="match status" value="4"/>
</dbReference>
<dbReference type="Gene3D" id="3.30.40.10">
    <property type="entry name" value="Zinc/RING finger domain, C3HC4 (zinc finger)"/>
    <property type="match status" value="1"/>
</dbReference>
<dbReference type="InterPro" id="IPR045210">
    <property type="entry name" value="RING-Ubox_PUB"/>
</dbReference>
<evidence type="ECO:0000256" key="1">
    <source>
        <dbReference type="ARBA" id="ARBA00000900"/>
    </source>
</evidence>
<dbReference type="PROSITE" id="PS50176">
    <property type="entry name" value="ARM_REPEAT"/>
    <property type="match status" value="1"/>
</dbReference>
<dbReference type="UniPathway" id="UPA00143"/>
<comment type="caution">
    <text evidence="10">The sequence shown here is derived from an EMBL/GenBank/DDBJ whole genome shotgun (WGS) entry which is preliminary data.</text>
</comment>
<dbReference type="SUPFAM" id="SSF57850">
    <property type="entry name" value="RING/U-box"/>
    <property type="match status" value="1"/>
</dbReference>
<gene>
    <name evidence="10" type="ORF">DVH24_029849</name>
</gene>
<dbReference type="Pfam" id="PF25598">
    <property type="entry name" value="ARM_PUB"/>
    <property type="match status" value="1"/>
</dbReference>
<name>A0A498HU60_MALDO</name>
<comment type="catalytic activity">
    <reaction evidence="1">
        <text>S-ubiquitinyl-[E2 ubiquitin-conjugating enzyme]-L-cysteine + [acceptor protein]-L-lysine = [E2 ubiquitin-conjugating enzyme]-L-cysteine + N(6)-ubiquitinyl-[acceptor protein]-L-lysine.</text>
        <dbReference type="EC" id="2.3.2.27"/>
    </reaction>
</comment>
<protein>
    <recommendedName>
        <fullName evidence="3">RING-type E3 ubiquitin transferase</fullName>
        <ecNumber evidence="3">2.3.2.27</ecNumber>
    </recommendedName>
</protein>
<dbReference type="InterPro" id="IPR000225">
    <property type="entry name" value="Armadillo"/>
</dbReference>
<dbReference type="GO" id="GO:0016567">
    <property type="term" value="P:protein ubiquitination"/>
    <property type="evidence" value="ECO:0007669"/>
    <property type="project" value="UniProtKB-UniPathway"/>
</dbReference>
<organism evidence="10 11">
    <name type="scientific">Malus domestica</name>
    <name type="common">Apple</name>
    <name type="synonym">Pyrus malus</name>
    <dbReference type="NCBI Taxonomy" id="3750"/>
    <lineage>
        <taxon>Eukaryota</taxon>
        <taxon>Viridiplantae</taxon>
        <taxon>Streptophyta</taxon>
        <taxon>Embryophyta</taxon>
        <taxon>Tracheophyta</taxon>
        <taxon>Spermatophyta</taxon>
        <taxon>Magnoliopsida</taxon>
        <taxon>eudicotyledons</taxon>
        <taxon>Gunneridae</taxon>
        <taxon>Pentapetalae</taxon>
        <taxon>rosids</taxon>
        <taxon>fabids</taxon>
        <taxon>Rosales</taxon>
        <taxon>Rosaceae</taxon>
        <taxon>Amygdaloideae</taxon>
        <taxon>Maleae</taxon>
        <taxon>Malus</taxon>
    </lineage>
</organism>
<evidence type="ECO:0000256" key="3">
    <source>
        <dbReference type="ARBA" id="ARBA00012483"/>
    </source>
</evidence>
<keyword evidence="4" id="KW-0808">Transferase</keyword>
<dbReference type="CDD" id="cd16664">
    <property type="entry name" value="RING-Ubox_PUB"/>
    <property type="match status" value="1"/>
</dbReference>
<reference evidence="10 11" key="1">
    <citation type="submission" date="2018-10" db="EMBL/GenBank/DDBJ databases">
        <title>A high-quality apple genome assembly.</title>
        <authorList>
            <person name="Hu J."/>
        </authorList>
    </citation>
    <scope>NUCLEOTIDE SEQUENCE [LARGE SCALE GENOMIC DNA]</scope>
    <source>
        <strain evidence="11">cv. HFTH1</strain>
        <tissue evidence="10">Young leaf</tissue>
    </source>
</reference>
<evidence type="ECO:0000256" key="7">
    <source>
        <dbReference type="PROSITE-ProRule" id="PRU00259"/>
    </source>
</evidence>
<feature type="repeat" description="ARM" evidence="7">
    <location>
        <begin position="570"/>
        <end position="602"/>
    </location>
</feature>
<dbReference type="PANTHER" id="PTHR23315">
    <property type="entry name" value="U BOX DOMAIN-CONTAINING"/>
    <property type="match status" value="1"/>
</dbReference>
<dbReference type="PANTHER" id="PTHR23315:SF240">
    <property type="entry name" value="U-BOX DOMAIN-CONTAINING PROTEIN 5"/>
    <property type="match status" value="1"/>
</dbReference>
<evidence type="ECO:0000256" key="2">
    <source>
        <dbReference type="ARBA" id="ARBA00004906"/>
    </source>
</evidence>
<feature type="compositionally biased region" description="Basic and acidic residues" evidence="8">
    <location>
        <begin position="738"/>
        <end position="752"/>
    </location>
</feature>
<evidence type="ECO:0000256" key="5">
    <source>
        <dbReference type="ARBA" id="ARBA00022737"/>
    </source>
</evidence>
<feature type="domain" description="U-box" evidence="9">
    <location>
        <begin position="291"/>
        <end position="365"/>
    </location>
</feature>
<evidence type="ECO:0000313" key="11">
    <source>
        <dbReference type="Proteomes" id="UP000290289"/>
    </source>
</evidence>